<keyword evidence="7" id="KW-1185">Reference proteome</keyword>
<dbReference type="SUPFAM" id="SSF144232">
    <property type="entry name" value="HIT/MYND zinc finger-like"/>
    <property type="match status" value="1"/>
</dbReference>
<organism evidence="6 7">
    <name type="scientific">Seminavis robusta</name>
    <dbReference type="NCBI Taxonomy" id="568900"/>
    <lineage>
        <taxon>Eukaryota</taxon>
        <taxon>Sar</taxon>
        <taxon>Stramenopiles</taxon>
        <taxon>Ochrophyta</taxon>
        <taxon>Bacillariophyta</taxon>
        <taxon>Bacillariophyceae</taxon>
        <taxon>Bacillariophycidae</taxon>
        <taxon>Naviculales</taxon>
        <taxon>Naviculaceae</taxon>
        <taxon>Seminavis</taxon>
    </lineage>
</organism>
<dbReference type="GO" id="GO:0008270">
    <property type="term" value="F:zinc ion binding"/>
    <property type="evidence" value="ECO:0007669"/>
    <property type="project" value="UniProtKB-KW"/>
</dbReference>
<dbReference type="Proteomes" id="UP001153069">
    <property type="component" value="Unassembled WGS sequence"/>
</dbReference>
<accession>A0A9N8DB76</accession>
<evidence type="ECO:0000259" key="5">
    <source>
        <dbReference type="PROSITE" id="PS50865"/>
    </source>
</evidence>
<dbReference type="EMBL" id="CAICTM010000017">
    <property type="protein sequence ID" value="CAB9497300.1"/>
    <property type="molecule type" value="Genomic_DNA"/>
</dbReference>
<dbReference type="Pfam" id="PF01753">
    <property type="entry name" value="zf-MYND"/>
    <property type="match status" value="1"/>
</dbReference>
<evidence type="ECO:0000313" key="6">
    <source>
        <dbReference type="EMBL" id="CAB9497300.1"/>
    </source>
</evidence>
<evidence type="ECO:0000256" key="2">
    <source>
        <dbReference type="ARBA" id="ARBA00022771"/>
    </source>
</evidence>
<feature type="domain" description="MYND-type" evidence="5">
    <location>
        <begin position="143"/>
        <end position="179"/>
    </location>
</feature>
<evidence type="ECO:0000256" key="4">
    <source>
        <dbReference type="PROSITE-ProRule" id="PRU00134"/>
    </source>
</evidence>
<keyword evidence="2 4" id="KW-0863">Zinc-finger</keyword>
<name>A0A9N8DB76_9STRA</name>
<dbReference type="AlphaFoldDB" id="A0A9N8DB76"/>
<keyword evidence="3" id="KW-0862">Zinc</keyword>
<evidence type="ECO:0000256" key="1">
    <source>
        <dbReference type="ARBA" id="ARBA00022723"/>
    </source>
</evidence>
<proteinExistence type="predicted"/>
<gene>
    <name evidence="6" type="ORF">SEMRO_17_G012510.1</name>
</gene>
<protein>
    <recommendedName>
        <fullName evidence="5">MYND-type domain-containing protein</fullName>
    </recommendedName>
</protein>
<evidence type="ECO:0000256" key="3">
    <source>
        <dbReference type="ARBA" id="ARBA00022833"/>
    </source>
</evidence>
<sequence length="359" mass="40675">MSLFCKAAEKSIDSKIAQVIINILCNLHLCLTFIKSKEYDRVNKASKKLEQSGFIYQGLRCFKYANLSGTNMDQVLSLLDRLQESTWFLRTCCCKGEPLAELIQDLLKSNNRLPMPIKAKLQTMLSSANGMASNHDKTTTSICRNCGTSASKNLLCSRCKTTAYCSRECQDWKKHKKQCKMETKAKTFTDREVDSHQQLLTGFLHKNYFRILLKAHAFCEEHGVGKQDILLEIDFYGDAPALRGEFSFDLVSGYIHDNRPNEKEWFPNDLWKGIKDKYRTMTPDPVLAVCHYPDDSGGAYRLGLKNQDTGLAMMSNEAMGAVGTANQSELTRNFGPAGMTDMGRQLLIWNPQRVLKEMN</sequence>
<keyword evidence="1" id="KW-0479">Metal-binding</keyword>
<dbReference type="Gene3D" id="6.10.140.2220">
    <property type="match status" value="1"/>
</dbReference>
<reference evidence="6" key="1">
    <citation type="submission" date="2020-06" db="EMBL/GenBank/DDBJ databases">
        <authorList>
            <consortium name="Plant Systems Biology data submission"/>
        </authorList>
    </citation>
    <scope>NUCLEOTIDE SEQUENCE</scope>
    <source>
        <strain evidence="6">D6</strain>
    </source>
</reference>
<dbReference type="InterPro" id="IPR002893">
    <property type="entry name" value="Znf_MYND"/>
</dbReference>
<dbReference type="PROSITE" id="PS50865">
    <property type="entry name" value="ZF_MYND_2"/>
    <property type="match status" value="1"/>
</dbReference>
<evidence type="ECO:0000313" key="7">
    <source>
        <dbReference type="Proteomes" id="UP001153069"/>
    </source>
</evidence>
<dbReference type="OrthoDB" id="432970at2759"/>
<comment type="caution">
    <text evidence="6">The sequence shown here is derived from an EMBL/GenBank/DDBJ whole genome shotgun (WGS) entry which is preliminary data.</text>
</comment>